<evidence type="ECO:0000256" key="11">
    <source>
        <dbReference type="ARBA" id="ARBA00022692"/>
    </source>
</evidence>
<evidence type="ECO:0000256" key="7">
    <source>
        <dbReference type="ARBA" id="ARBA00019373"/>
    </source>
</evidence>
<dbReference type="RefSeq" id="WP_092651427.1">
    <property type="nucleotide sequence ID" value="NZ_FOHA01000006.1"/>
</dbReference>
<keyword evidence="15 24" id="KW-0472">Membrane</keyword>
<keyword evidence="12 25" id="KW-0548">Nucleotidyltransferase</keyword>
<evidence type="ECO:0000256" key="10">
    <source>
        <dbReference type="ARBA" id="ARBA00022679"/>
    </source>
</evidence>
<dbReference type="EMBL" id="FOHA01000006">
    <property type="protein sequence ID" value="SER78555.1"/>
    <property type="molecule type" value="Genomic_DNA"/>
</dbReference>
<feature type="transmembrane region" description="Helical" evidence="24">
    <location>
        <begin position="110"/>
        <end position="127"/>
    </location>
</feature>
<keyword evidence="9" id="KW-0444">Lipid biosynthesis</keyword>
<gene>
    <name evidence="25" type="ORF">SAMN04488559_10619</name>
</gene>
<evidence type="ECO:0000256" key="19">
    <source>
        <dbReference type="ARBA" id="ARBA00031825"/>
    </source>
</evidence>
<keyword evidence="17" id="KW-1208">Phospholipid metabolism</keyword>
<dbReference type="Pfam" id="PF01148">
    <property type="entry name" value="CTP_transf_1"/>
    <property type="match status" value="1"/>
</dbReference>
<dbReference type="GO" id="GO:0016024">
    <property type="term" value="P:CDP-diacylglycerol biosynthetic process"/>
    <property type="evidence" value="ECO:0007669"/>
    <property type="project" value="TreeGrafter"/>
</dbReference>
<keyword evidence="10 25" id="KW-0808">Transferase</keyword>
<evidence type="ECO:0000256" key="6">
    <source>
        <dbReference type="ARBA" id="ARBA00012487"/>
    </source>
</evidence>
<comment type="similarity">
    <text evidence="5">Belongs to the CDS family.</text>
</comment>
<evidence type="ECO:0000256" key="3">
    <source>
        <dbReference type="ARBA" id="ARBA00005119"/>
    </source>
</evidence>
<evidence type="ECO:0000256" key="4">
    <source>
        <dbReference type="ARBA" id="ARBA00005189"/>
    </source>
</evidence>
<evidence type="ECO:0000256" key="24">
    <source>
        <dbReference type="SAM" id="Phobius"/>
    </source>
</evidence>
<reference evidence="25 26" key="1">
    <citation type="submission" date="2016-10" db="EMBL/GenBank/DDBJ databases">
        <authorList>
            <person name="de Groot N.N."/>
        </authorList>
    </citation>
    <scope>NUCLEOTIDE SEQUENCE [LARGE SCALE GENOMIC DNA]</scope>
    <source>
        <strain evidence="25 26">DSM 13760</strain>
    </source>
</reference>
<evidence type="ECO:0000256" key="18">
    <source>
        <dbReference type="ARBA" id="ARBA00029893"/>
    </source>
</evidence>
<keyword evidence="16" id="KW-0594">Phospholipid biosynthesis</keyword>
<keyword evidence="26" id="KW-1185">Reference proteome</keyword>
<evidence type="ECO:0000256" key="20">
    <source>
        <dbReference type="ARBA" id="ARBA00032253"/>
    </source>
</evidence>
<dbReference type="OrthoDB" id="9799199at2"/>
<dbReference type="PANTHER" id="PTHR46382:SF1">
    <property type="entry name" value="PHOSPHATIDATE CYTIDYLYLTRANSFERASE"/>
    <property type="match status" value="1"/>
</dbReference>
<proteinExistence type="inferred from homology"/>
<feature type="transmembrane region" description="Helical" evidence="24">
    <location>
        <begin position="78"/>
        <end position="98"/>
    </location>
</feature>
<keyword evidence="8" id="KW-1003">Cell membrane</keyword>
<dbReference type="AlphaFoldDB" id="A0A1H9S1P9"/>
<keyword evidence="13 24" id="KW-1133">Transmembrane helix</keyword>
<evidence type="ECO:0000256" key="8">
    <source>
        <dbReference type="ARBA" id="ARBA00022475"/>
    </source>
</evidence>
<protein>
    <recommendedName>
        <fullName evidence="7">Phosphatidate cytidylyltransferase</fullName>
        <ecNumber evidence="6">2.7.7.41</ecNumber>
    </recommendedName>
    <alternativeName>
        <fullName evidence="20">CDP-DAG synthase</fullName>
    </alternativeName>
    <alternativeName>
        <fullName evidence="22">CDP-DG synthase</fullName>
    </alternativeName>
    <alternativeName>
        <fullName evidence="18">CDP-diacylglycerol synthase</fullName>
    </alternativeName>
    <alternativeName>
        <fullName evidence="21">CDP-diglyceride pyrophosphorylase</fullName>
    </alternativeName>
    <alternativeName>
        <fullName evidence="23">CDP-diglyceride synthase</fullName>
    </alternativeName>
    <alternativeName>
        <fullName evidence="19">CTP:phosphatidate cytidylyltransferase</fullName>
    </alternativeName>
</protein>
<evidence type="ECO:0000256" key="21">
    <source>
        <dbReference type="ARBA" id="ARBA00032396"/>
    </source>
</evidence>
<feature type="transmembrane region" description="Helical" evidence="24">
    <location>
        <begin position="48"/>
        <end position="66"/>
    </location>
</feature>
<dbReference type="EC" id="2.7.7.41" evidence="6"/>
<dbReference type="GO" id="GO:0005886">
    <property type="term" value="C:plasma membrane"/>
    <property type="evidence" value="ECO:0007669"/>
    <property type="project" value="UniProtKB-SubCell"/>
</dbReference>
<dbReference type="PANTHER" id="PTHR46382">
    <property type="entry name" value="PHOSPHATIDATE CYTIDYLYLTRANSFERASE"/>
    <property type="match status" value="1"/>
</dbReference>
<organism evidence="25 26">
    <name type="scientific">Isobaculum melis</name>
    <dbReference type="NCBI Taxonomy" id="142588"/>
    <lineage>
        <taxon>Bacteria</taxon>
        <taxon>Bacillati</taxon>
        <taxon>Bacillota</taxon>
        <taxon>Bacilli</taxon>
        <taxon>Lactobacillales</taxon>
        <taxon>Carnobacteriaceae</taxon>
        <taxon>Isobaculum</taxon>
    </lineage>
</organism>
<keyword evidence="11 24" id="KW-0812">Transmembrane</keyword>
<feature type="transmembrane region" description="Helical" evidence="24">
    <location>
        <begin position="174"/>
        <end position="192"/>
    </location>
</feature>
<name>A0A1H9S1P9_9LACT</name>
<comment type="catalytic activity">
    <reaction evidence="1">
        <text>a 1,2-diacyl-sn-glycero-3-phosphate + CTP + H(+) = a CDP-1,2-diacyl-sn-glycerol + diphosphate</text>
        <dbReference type="Rhea" id="RHEA:16229"/>
        <dbReference type="ChEBI" id="CHEBI:15378"/>
        <dbReference type="ChEBI" id="CHEBI:33019"/>
        <dbReference type="ChEBI" id="CHEBI:37563"/>
        <dbReference type="ChEBI" id="CHEBI:58332"/>
        <dbReference type="ChEBI" id="CHEBI:58608"/>
        <dbReference type="EC" id="2.7.7.41"/>
    </reaction>
</comment>
<evidence type="ECO:0000256" key="12">
    <source>
        <dbReference type="ARBA" id="ARBA00022695"/>
    </source>
</evidence>
<evidence type="ECO:0000256" key="22">
    <source>
        <dbReference type="ARBA" id="ARBA00032743"/>
    </source>
</evidence>
<keyword evidence="14" id="KW-0443">Lipid metabolism</keyword>
<dbReference type="STRING" id="142588.SAMN04488559_10619"/>
<evidence type="ECO:0000256" key="17">
    <source>
        <dbReference type="ARBA" id="ARBA00023264"/>
    </source>
</evidence>
<evidence type="ECO:0000256" key="2">
    <source>
        <dbReference type="ARBA" id="ARBA00004651"/>
    </source>
</evidence>
<comment type="subcellular location">
    <subcellularLocation>
        <location evidence="2">Cell membrane</location>
        <topology evidence="2">Multi-pass membrane protein</topology>
    </subcellularLocation>
</comment>
<sequence>MKQRIMTAVVALILFVPVVWYGSWVLELLMAILGVVGLHELFKMKQKSIFSLEGVIASVGMLSILLPSERLAFLADYGIEASFIFYICVMLLLVAMVFSKNKFNFDDAAVAVLGSLYVGYGFHYFLVAREAGLAVILYMLFLVWSTDSGAYFCGRKFGKNKLAPHISPNKTIEGALGGVVCALVVSVLFLYFNPMQYALVPMLGLTALFSVSGQLGDLVESAYKRHYDVKDSGNLLPGHGGILDRFDSLLFVLPIMHLVGLI</sequence>
<evidence type="ECO:0000256" key="15">
    <source>
        <dbReference type="ARBA" id="ARBA00023136"/>
    </source>
</evidence>
<dbReference type="Proteomes" id="UP000198948">
    <property type="component" value="Unassembled WGS sequence"/>
</dbReference>
<evidence type="ECO:0000256" key="5">
    <source>
        <dbReference type="ARBA" id="ARBA00010185"/>
    </source>
</evidence>
<evidence type="ECO:0000256" key="13">
    <source>
        <dbReference type="ARBA" id="ARBA00022989"/>
    </source>
</evidence>
<comment type="pathway">
    <text evidence="3">Phospholipid metabolism; CDP-diacylglycerol biosynthesis; CDP-diacylglycerol from sn-glycerol 3-phosphate: step 3/3.</text>
</comment>
<dbReference type="GO" id="GO:0004605">
    <property type="term" value="F:phosphatidate cytidylyltransferase activity"/>
    <property type="evidence" value="ECO:0007669"/>
    <property type="project" value="UniProtKB-EC"/>
</dbReference>
<feature type="transmembrane region" description="Helical" evidence="24">
    <location>
        <begin position="6"/>
        <end position="36"/>
    </location>
</feature>
<feature type="transmembrane region" description="Helical" evidence="24">
    <location>
        <begin position="133"/>
        <end position="153"/>
    </location>
</feature>
<evidence type="ECO:0000256" key="1">
    <source>
        <dbReference type="ARBA" id="ARBA00001698"/>
    </source>
</evidence>
<evidence type="ECO:0000256" key="23">
    <source>
        <dbReference type="ARBA" id="ARBA00033406"/>
    </source>
</evidence>
<accession>A0A1H9S1P9</accession>
<evidence type="ECO:0000256" key="16">
    <source>
        <dbReference type="ARBA" id="ARBA00023209"/>
    </source>
</evidence>
<evidence type="ECO:0000313" key="26">
    <source>
        <dbReference type="Proteomes" id="UP000198948"/>
    </source>
</evidence>
<evidence type="ECO:0000256" key="9">
    <source>
        <dbReference type="ARBA" id="ARBA00022516"/>
    </source>
</evidence>
<evidence type="ECO:0000313" key="25">
    <source>
        <dbReference type="EMBL" id="SER78555.1"/>
    </source>
</evidence>
<comment type="pathway">
    <text evidence="4">Lipid metabolism.</text>
</comment>
<evidence type="ECO:0000256" key="14">
    <source>
        <dbReference type="ARBA" id="ARBA00023098"/>
    </source>
</evidence>